<accession>A0A0F6RL85</accession>
<reference evidence="1 2" key="1">
    <citation type="journal article" date="2015" name="Genome Announc.">
        <title>Complete Genome Sequence of Microcystis aeruginosa NIES-2549, a Bloom-Forming Cyanobacterium from Lake Kasumigaura, Japan.</title>
        <authorList>
            <person name="Yamaguchi H."/>
            <person name="Suzuki S."/>
            <person name="Tanabe Y."/>
            <person name="Osana Y."/>
            <person name="Shimura Y."/>
            <person name="Ishida K."/>
            <person name="Kawachi M."/>
        </authorList>
    </citation>
    <scope>NUCLEOTIDE SEQUENCE [LARGE SCALE GENOMIC DNA]</scope>
    <source>
        <strain evidence="1 2">NIES-2549</strain>
    </source>
</reference>
<dbReference type="PATRIC" id="fig|1641812.3.peg.1860"/>
<gene>
    <name evidence="1" type="ORF">MYAER_1805</name>
</gene>
<protein>
    <submittedName>
        <fullName evidence="1">Uncharacterized protein</fullName>
    </submittedName>
</protein>
<dbReference type="HOGENOM" id="CLU_100886_0_0_3"/>
<dbReference type="RefSeq" id="WP_002762377.1">
    <property type="nucleotide sequence ID" value="NZ_CP011304.1"/>
</dbReference>
<evidence type="ECO:0000313" key="2">
    <source>
        <dbReference type="Proteomes" id="UP000034103"/>
    </source>
</evidence>
<dbReference type="Proteomes" id="UP000034103">
    <property type="component" value="Chromosome"/>
</dbReference>
<dbReference type="Pfam" id="PF11536">
    <property type="entry name" value="DUF3226"/>
    <property type="match status" value="1"/>
</dbReference>
<dbReference type="InterPro" id="IPR024508">
    <property type="entry name" value="DUF3226"/>
</dbReference>
<proteinExistence type="predicted"/>
<name>A0A0F6RL85_MICAE</name>
<dbReference type="EMBL" id="CP011304">
    <property type="protein sequence ID" value="AKE64153.1"/>
    <property type="molecule type" value="Genomic_DNA"/>
</dbReference>
<organism evidence="1 2">
    <name type="scientific">Microcystis aeruginosa NIES-2549</name>
    <dbReference type="NCBI Taxonomy" id="1641812"/>
    <lineage>
        <taxon>Bacteria</taxon>
        <taxon>Bacillati</taxon>
        <taxon>Cyanobacteriota</taxon>
        <taxon>Cyanophyceae</taxon>
        <taxon>Oscillatoriophycideae</taxon>
        <taxon>Chroococcales</taxon>
        <taxon>Microcystaceae</taxon>
        <taxon>Microcystis</taxon>
    </lineage>
</organism>
<dbReference type="AlphaFoldDB" id="A0A0F6RL85"/>
<evidence type="ECO:0000313" key="1">
    <source>
        <dbReference type="EMBL" id="AKE64153.1"/>
    </source>
</evidence>
<sequence length="233" mass="27407">MSNLLIVESKNDKIFIEALVKYLNINKIQLDKPICFEEDDYKCLQGLDKAKLTSTFDEIKATLGKKAIPKVGIIIDQDSDTKTERLNWLNDCLKKVYPEAEDIRETSQLYRLTTIEDQITEFACYFTNVEGQGELETVLKKIKNQDSTYADCLEDWRNCLNKQEKSIKDKDFDKFWISNYLRFDTCSTEDKKQAGRKCSMNGFDYVMKNKRHIWNFEHEVLNELKEFLQLFAV</sequence>